<feature type="transmembrane region" description="Helical" evidence="5">
    <location>
        <begin position="341"/>
        <end position="364"/>
    </location>
</feature>
<name>A0ABZ0SP89_9MICO</name>
<dbReference type="Pfam" id="PF13520">
    <property type="entry name" value="AA_permease_2"/>
    <property type="match status" value="1"/>
</dbReference>
<accession>A0ABZ0SP89</accession>
<keyword evidence="4 5" id="KW-0472">Membrane</keyword>
<feature type="transmembrane region" description="Helical" evidence="5">
    <location>
        <begin position="168"/>
        <end position="187"/>
    </location>
</feature>
<protein>
    <recommendedName>
        <fullName evidence="8">Amino acid permease</fullName>
    </recommendedName>
</protein>
<evidence type="ECO:0000256" key="5">
    <source>
        <dbReference type="SAM" id="Phobius"/>
    </source>
</evidence>
<keyword evidence="7" id="KW-1185">Reference proteome</keyword>
<dbReference type="EMBL" id="CP139368">
    <property type="protein sequence ID" value="WPR89643.1"/>
    <property type="molecule type" value="Genomic_DNA"/>
</dbReference>
<feature type="transmembrane region" description="Helical" evidence="5">
    <location>
        <begin position="23"/>
        <end position="42"/>
    </location>
</feature>
<keyword evidence="2 5" id="KW-0812">Transmembrane</keyword>
<keyword evidence="3 5" id="KW-1133">Transmembrane helix</keyword>
<evidence type="ECO:0008006" key="8">
    <source>
        <dbReference type="Google" id="ProtNLM"/>
    </source>
</evidence>
<feature type="transmembrane region" description="Helical" evidence="5">
    <location>
        <begin position="371"/>
        <end position="390"/>
    </location>
</feature>
<dbReference type="PANTHER" id="PTHR47704">
    <property type="entry name" value="POTASSIUM TRANSPORTER KIMA"/>
    <property type="match status" value="1"/>
</dbReference>
<comment type="subcellular location">
    <subcellularLocation>
        <location evidence="1">Membrane</location>
        <topology evidence="1">Multi-pass membrane protein</topology>
    </subcellularLocation>
</comment>
<dbReference type="Proteomes" id="UP001323798">
    <property type="component" value="Chromosome"/>
</dbReference>
<feature type="transmembrane region" description="Helical" evidence="5">
    <location>
        <begin position="131"/>
        <end position="148"/>
    </location>
</feature>
<evidence type="ECO:0000256" key="1">
    <source>
        <dbReference type="ARBA" id="ARBA00004141"/>
    </source>
</evidence>
<evidence type="ECO:0000256" key="2">
    <source>
        <dbReference type="ARBA" id="ARBA00022692"/>
    </source>
</evidence>
<gene>
    <name evidence="6" type="ORF">SM116_18075</name>
</gene>
<evidence type="ECO:0000256" key="3">
    <source>
        <dbReference type="ARBA" id="ARBA00022989"/>
    </source>
</evidence>
<feature type="transmembrane region" description="Helical" evidence="5">
    <location>
        <begin position="213"/>
        <end position="236"/>
    </location>
</feature>
<dbReference type="InterPro" id="IPR002293">
    <property type="entry name" value="AA/rel_permease1"/>
</dbReference>
<sequence>MADPVSSVAYAVEAGLRALNGDLALLVPTMCLVIAVIGLVIVNYHQLVARYPNGGGASAAIGEAFGEGWAFIPIGALIVDFVLTIAISVSAGASAVIAYVPVLAVWRIPIALGLLAFVAVLTWFGHLGRLLFAVLTVAFIVITVWVLIDGIFATPQPTGEITQTAGQPPIVAIVLAFPVAMALATGAEAPSSAIAQLGQLDDRDRRRFGRTTLWLTLGIVGAITIGLALTATRLQIGIPAPEDTQIANLARVASSPAVYAAFQLATALLLLSAASSSFQAGPGLLKALARSIRHDGRATGILPRPLGRVNTHHTPYWGVVVFFLLASTMTVVAGGNDQELVLFYAVSVFLSFLAGLTAMAVFAAREHRPGVLILNVIGAIAVAFTLVMDLARIDPIASLIAALGIAGILYLSWVRAGRPAGIRNVAAEAEAEAEAEVDADTVADAHTDAGNDS</sequence>
<feature type="transmembrane region" description="Helical" evidence="5">
    <location>
        <begin position="106"/>
        <end position="124"/>
    </location>
</feature>
<dbReference type="InterPro" id="IPR053153">
    <property type="entry name" value="APC_K+_Transporter"/>
</dbReference>
<feature type="transmembrane region" description="Helical" evidence="5">
    <location>
        <begin position="316"/>
        <end position="335"/>
    </location>
</feature>
<feature type="transmembrane region" description="Helical" evidence="5">
    <location>
        <begin position="256"/>
        <end position="278"/>
    </location>
</feature>
<dbReference type="PIRSF" id="PIRSF006060">
    <property type="entry name" value="AA_transporter"/>
    <property type="match status" value="1"/>
</dbReference>
<reference evidence="6 7" key="1">
    <citation type="submission" date="2023-11" db="EMBL/GenBank/DDBJ databases">
        <title>Genome sequence of Microbacterium rhizosphaerae KACC 19337.</title>
        <authorList>
            <person name="Choi H."/>
            <person name="Kim S."/>
            <person name="Kim Y."/>
            <person name="Kwon S.-W."/>
            <person name="Heo J."/>
        </authorList>
    </citation>
    <scope>NUCLEOTIDE SEQUENCE [LARGE SCALE GENOMIC DNA]</scope>
    <source>
        <strain evidence="6 7">KACC 19337</strain>
    </source>
</reference>
<evidence type="ECO:0000256" key="4">
    <source>
        <dbReference type="ARBA" id="ARBA00023136"/>
    </source>
</evidence>
<proteinExistence type="predicted"/>
<feature type="transmembrane region" description="Helical" evidence="5">
    <location>
        <begin position="396"/>
        <end position="414"/>
    </location>
</feature>
<evidence type="ECO:0000313" key="6">
    <source>
        <dbReference type="EMBL" id="WPR89643.1"/>
    </source>
</evidence>
<evidence type="ECO:0000313" key="7">
    <source>
        <dbReference type="Proteomes" id="UP001323798"/>
    </source>
</evidence>
<dbReference type="PANTHER" id="PTHR47704:SF1">
    <property type="entry name" value="POTASSIUM TRANSPORTER KIMA"/>
    <property type="match status" value="1"/>
</dbReference>
<organism evidence="6 7">
    <name type="scientific">Microbacterium rhizosphaerae</name>
    <dbReference type="NCBI Taxonomy" id="1678237"/>
    <lineage>
        <taxon>Bacteria</taxon>
        <taxon>Bacillati</taxon>
        <taxon>Actinomycetota</taxon>
        <taxon>Actinomycetes</taxon>
        <taxon>Micrococcales</taxon>
        <taxon>Microbacteriaceae</taxon>
        <taxon>Microbacterium</taxon>
    </lineage>
</organism>
<dbReference type="Gene3D" id="1.20.1740.10">
    <property type="entry name" value="Amino acid/polyamine transporter I"/>
    <property type="match status" value="1"/>
</dbReference>